<evidence type="ECO:0000256" key="4">
    <source>
        <dbReference type="ARBA" id="ARBA00022598"/>
    </source>
</evidence>
<dbReference type="Gene3D" id="3.40.50.620">
    <property type="entry name" value="HUPs"/>
    <property type="match status" value="1"/>
</dbReference>
<dbReference type="SUPFAM" id="SSF52374">
    <property type="entry name" value="Nucleotidylyl transferase"/>
    <property type="match status" value="1"/>
</dbReference>
<dbReference type="InterPro" id="IPR014729">
    <property type="entry name" value="Rossmann-like_a/b/a_fold"/>
</dbReference>
<dbReference type="GO" id="GO:0004830">
    <property type="term" value="F:tryptophan-tRNA ligase activity"/>
    <property type="evidence" value="ECO:0007669"/>
    <property type="project" value="UniProtKB-EC"/>
</dbReference>
<keyword evidence="6 10" id="KW-0067">ATP-binding</keyword>
<dbReference type="EMBL" id="JBJKFK010001567">
    <property type="protein sequence ID" value="KAL3312757.1"/>
    <property type="molecule type" value="Genomic_DNA"/>
</dbReference>
<evidence type="ECO:0000313" key="11">
    <source>
        <dbReference type="EMBL" id="KAL3312757.1"/>
    </source>
</evidence>
<evidence type="ECO:0000256" key="7">
    <source>
        <dbReference type="ARBA" id="ARBA00022917"/>
    </source>
</evidence>
<comment type="subcellular location">
    <subcellularLocation>
        <location evidence="1">Mitochondrion</location>
    </subcellularLocation>
</comment>
<evidence type="ECO:0000256" key="5">
    <source>
        <dbReference type="ARBA" id="ARBA00022741"/>
    </source>
</evidence>
<dbReference type="FunFam" id="1.10.240.10:FF:000002">
    <property type="entry name" value="Tryptophan--tRNA ligase"/>
    <property type="match status" value="1"/>
</dbReference>
<evidence type="ECO:0000313" key="12">
    <source>
        <dbReference type="Proteomes" id="UP001626550"/>
    </source>
</evidence>
<gene>
    <name evidence="11" type="ORF">Ciccas_008652</name>
</gene>
<evidence type="ECO:0000256" key="3">
    <source>
        <dbReference type="ARBA" id="ARBA00013161"/>
    </source>
</evidence>
<dbReference type="InterPro" id="IPR050203">
    <property type="entry name" value="Trp-tRNA_synthetase"/>
</dbReference>
<dbReference type="PANTHER" id="PTHR43766">
    <property type="entry name" value="TRYPTOPHAN--TRNA LIGASE, MITOCHONDRIAL"/>
    <property type="match status" value="1"/>
</dbReference>
<dbReference type="AlphaFoldDB" id="A0ABD2Q0P1"/>
<evidence type="ECO:0000256" key="6">
    <source>
        <dbReference type="ARBA" id="ARBA00022840"/>
    </source>
</evidence>
<evidence type="ECO:0000256" key="9">
    <source>
        <dbReference type="ARBA" id="ARBA00030268"/>
    </source>
</evidence>
<keyword evidence="5 10" id="KW-0547">Nucleotide-binding</keyword>
<protein>
    <recommendedName>
        <fullName evidence="3">tryptophan--tRNA ligase</fullName>
        <ecNumber evidence="3">6.1.1.2</ecNumber>
    </recommendedName>
    <alternativeName>
        <fullName evidence="9">Tryptophanyl-tRNA synthetase</fullName>
    </alternativeName>
</protein>
<proteinExistence type="inferred from homology"/>
<dbReference type="Pfam" id="PF00579">
    <property type="entry name" value="tRNA-synt_1b"/>
    <property type="match status" value="1"/>
</dbReference>
<evidence type="ECO:0000256" key="1">
    <source>
        <dbReference type="ARBA" id="ARBA00004173"/>
    </source>
</evidence>
<dbReference type="PANTHER" id="PTHR43766:SF1">
    <property type="entry name" value="TRYPTOPHAN--TRNA LIGASE, MITOCHONDRIAL"/>
    <property type="match status" value="1"/>
</dbReference>
<dbReference type="GO" id="GO:0006412">
    <property type="term" value="P:translation"/>
    <property type="evidence" value="ECO:0007669"/>
    <property type="project" value="UniProtKB-KW"/>
</dbReference>
<dbReference type="EC" id="6.1.1.2" evidence="3"/>
<keyword evidence="7 10" id="KW-0648">Protein biosynthesis</keyword>
<name>A0ABD2Q0P1_9PLAT</name>
<dbReference type="GO" id="GO:0005739">
    <property type="term" value="C:mitochondrion"/>
    <property type="evidence" value="ECO:0007669"/>
    <property type="project" value="UniProtKB-SubCell"/>
</dbReference>
<dbReference type="Proteomes" id="UP001626550">
    <property type="component" value="Unassembled WGS sequence"/>
</dbReference>
<dbReference type="Gene3D" id="1.10.240.10">
    <property type="entry name" value="Tyrosyl-Transfer RNA Synthetase"/>
    <property type="match status" value="1"/>
</dbReference>
<keyword evidence="12" id="KW-1185">Reference proteome</keyword>
<keyword evidence="4 10" id="KW-0436">Ligase</keyword>
<comment type="caution">
    <text evidence="11">The sequence shown here is derived from an EMBL/GenBank/DDBJ whole genome shotgun (WGS) entry which is preliminary data.</text>
</comment>
<accession>A0ABD2Q0P1</accession>
<comment type="similarity">
    <text evidence="2 10">Belongs to the class-I aminoacyl-tRNA synthetase family.</text>
</comment>
<sequence length="301" mass="33699">MIADLHALTVPKKKETLSANIHEMAASIMSCGFDQSKTATLFLQSQVLGHTELAWILASLCQMKKLAHMPQWRDKVRKTSSSLNEPYPENMSLGLFAYPVLMASDVLLFDTDEVPVGPDQITHLEITRELARSFNNFYKTDSLKIPKIKVYDELKIYSLQDPNSKMSKSDSNLRATISILDPPDDIKHKIKRAQTDSLKSISYDPKMRPGLSNLIRIYSNLKSISIEESLEQIGNKGKAELKASLADSLIEHLSPIQKRYNKLIIETPELVSETLKQGSLIANSRAQSKIKSVLDIIGCSL</sequence>
<organism evidence="11 12">
    <name type="scientific">Cichlidogyrus casuarinus</name>
    <dbReference type="NCBI Taxonomy" id="1844966"/>
    <lineage>
        <taxon>Eukaryota</taxon>
        <taxon>Metazoa</taxon>
        <taxon>Spiralia</taxon>
        <taxon>Lophotrochozoa</taxon>
        <taxon>Platyhelminthes</taxon>
        <taxon>Monogenea</taxon>
        <taxon>Monopisthocotylea</taxon>
        <taxon>Dactylogyridea</taxon>
        <taxon>Ancyrocephalidae</taxon>
        <taxon>Cichlidogyrus</taxon>
    </lineage>
</organism>
<keyword evidence="8 10" id="KW-0030">Aminoacyl-tRNA synthetase</keyword>
<dbReference type="InterPro" id="IPR002305">
    <property type="entry name" value="aa-tRNA-synth_Ic"/>
</dbReference>
<evidence type="ECO:0000256" key="8">
    <source>
        <dbReference type="ARBA" id="ARBA00023146"/>
    </source>
</evidence>
<evidence type="ECO:0000256" key="2">
    <source>
        <dbReference type="ARBA" id="ARBA00005594"/>
    </source>
</evidence>
<dbReference type="GO" id="GO:0005524">
    <property type="term" value="F:ATP binding"/>
    <property type="evidence" value="ECO:0007669"/>
    <property type="project" value="UniProtKB-KW"/>
</dbReference>
<evidence type="ECO:0000256" key="10">
    <source>
        <dbReference type="RuleBase" id="RU363036"/>
    </source>
</evidence>
<dbReference type="PRINTS" id="PR01039">
    <property type="entry name" value="TRNASYNTHTRP"/>
</dbReference>
<dbReference type="NCBIfam" id="TIGR00233">
    <property type="entry name" value="trpS"/>
    <property type="match status" value="1"/>
</dbReference>
<reference evidence="11 12" key="1">
    <citation type="submission" date="2024-11" db="EMBL/GenBank/DDBJ databases">
        <title>Adaptive evolution of stress response genes in parasites aligns with host niche diversity.</title>
        <authorList>
            <person name="Hahn C."/>
            <person name="Resl P."/>
        </authorList>
    </citation>
    <scope>NUCLEOTIDE SEQUENCE [LARGE SCALE GENOMIC DNA]</scope>
    <source>
        <strain evidence="11">EGGRZ-B1_66</strain>
        <tissue evidence="11">Body</tissue>
    </source>
</reference>
<dbReference type="InterPro" id="IPR002306">
    <property type="entry name" value="Trp-tRNA-ligase"/>
</dbReference>